<dbReference type="GeneID" id="25405746"/>
<dbReference type="AlphaFoldDB" id="A0A3G1A7T7"/>
<accession>A0A3G1A7T7</accession>
<organism evidence="1 2">
    <name type="scientific">Thermofilum adornatum 1505</name>
    <dbReference type="NCBI Taxonomy" id="697581"/>
    <lineage>
        <taxon>Archaea</taxon>
        <taxon>Thermoproteota</taxon>
        <taxon>Thermoprotei</taxon>
        <taxon>Thermofilales</taxon>
        <taxon>Thermofilaceae</taxon>
        <taxon>Thermofilum</taxon>
    </lineage>
</organism>
<dbReference type="STRING" id="697581.TCARB_0288"/>
<name>A0A3G1A7T7_9CREN</name>
<dbReference type="RefSeq" id="WP_020962873.1">
    <property type="nucleotide sequence ID" value="NZ_CP007493.1"/>
</dbReference>
<evidence type="ECO:0000313" key="1">
    <source>
        <dbReference type="EMBL" id="AJB41364.1"/>
    </source>
</evidence>
<dbReference type="KEGG" id="tcb:TCARB_0288"/>
<dbReference type="GeneID" id="16573870"/>
<dbReference type="EMBL" id="CP007493">
    <property type="protein sequence ID" value="AJB41364.1"/>
    <property type="molecule type" value="Genomic_DNA"/>
</dbReference>
<protein>
    <submittedName>
        <fullName evidence="1">Uncharacterized protein</fullName>
    </submittedName>
</protein>
<dbReference type="Proteomes" id="UP000266720">
    <property type="component" value="Chromosome"/>
</dbReference>
<proteinExistence type="predicted"/>
<reference evidence="2" key="1">
    <citation type="book" date="2010" name="EXTREMOPHILES" publisher="0:0-0">
        <title>Complete genome sequences of ten hyperthermophilic archaea reveal their metabolic capabilities and possible ecological roles.</title>
        <editorList>
            <person name="?"/>
        </editorList>
        <authorList>
            <person name="Ravin N.V."/>
            <person name="Mardanov A.V."/>
            <person name="Bonch-Osmolovskaya E.A."/>
            <person name="Skryabin K.G."/>
        </authorList>
    </citation>
    <scope>NUCLEOTIDE SEQUENCE [LARGE SCALE GENOMIC DNA]</scope>
    <source>
        <strain evidence="2">1505</strain>
    </source>
</reference>
<evidence type="ECO:0000313" key="2">
    <source>
        <dbReference type="Proteomes" id="UP000266720"/>
    </source>
</evidence>
<sequence length="153" mass="17389">MPKSGETRVPWKVPPRVKVLEALGAVGDGRIIFKGEREAQVTGSDGSRVYRVVWDGGLGISSNDNGSVYKGYLGYPSIAFLMLKGVLPFDQRLADGLKGIPWREINEKFKNYRDTEMYVKQVLEERGFNWGYVNAFVEKVLSEIKRLRPYKLE</sequence>
<gene>
    <name evidence="1" type="ORF">TCARB_0288</name>
</gene>